<keyword evidence="2" id="KW-1185">Reference proteome</keyword>
<sequence length="211" mass="23670">MSLLFYIISSFTQSCIPRSPIGIYNPGPRHKIRTEEDLKAAILSHNKHTKMKAQKKVHKTKITILMTATKPTNVLANVIQAQEFSHTGKASRGIPRLPCTKIQKKRPKRTTGRWSGIMLRLSSIETSDPPSLLPLEMDTDDHKTIGKTPMTFYPENYGNDCMSSDFDHSLPFRGSAFHNTELDTLMEDAPSLLITWPTAELVLNPSTAVDH</sequence>
<dbReference type="OrthoDB" id="10619821at2759"/>
<name>A0A3N4LLG0_9PEZI</name>
<dbReference type="AlphaFoldDB" id="A0A3N4LLG0"/>
<reference evidence="1 2" key="1">
    <citation type="journal article" date="2018" name="Nat. Ecol. Evol.">
        <title>Pezizomycetes genomes reveal the molecular basis of ectomycorrhizal truffle lifestyle.</title>
        <authorList>
            <person name="Murat C."/>
            <person name="Payen T."/>
            <person name="Noel B."/>
            <person name="Kuo A."/>
            <person name="Morin E."/>
            <person name="Chen J."/>
            <person name="Kohler A."/>
            <person name="Krizsan K."/>
            <person name="Balestrini R."/>
            <person name="Da Silva C."/>
            <person name="Montanini B."/>
            <person name="Hainaut M."/>
            <person name="Levati E."/>
            <person name="Barry K.W."/>
            <person name="Belfiori B."/>
            <person name="Cichocki N."/>
            <person name="Clum A."/>
            <person name="Dockter R.B."/>
            <person name="Fauchery L."/>
            <person name="Guy J."/>
            <person name="Iotti M."/>
            <person name="Le Tacon F."/>
            <person name="Lindquist E.A."/>
            <person name="Lipzen A."/>
            <person name="Malagnac F."/>
            <person name="Mello A."/>
            <person name="Molinier V."/>
            <person name="Miyauchi S."/>
            <person name="Poulain J."/>
            <person name="Riccioni C."/>
            <person name="Rubini A."/>
            <person name="Sitrit Y."/>
            <person name="Splivallo R."/>
            <person name="Traeger S."/>
            <person name="Wang M."/>
            <person name="Zifcakova L."/>
            <person name="Wipf D."/>
            <person name="Zambonelli A."/>
            <person name="Paolocci F."/>
            <person name="Nowrousian M."/>
            <person name="Ottonello S."/>
            <person name="Baldrian P."/>
            <person name="Spatafora J.W."/>
            <person name="Henrissat B."/>
            <person name="Nagy L.G."/>
            <person name="Aury J.M."/>
            <person name="Wincker P."/>
            <person name="Grigoriev I.V."/>
            <person name="Bonfante P."/>
            <person name="Martin F.M."/>
        </authorList>
    </citation>
    <scope>NUCLEOTIDE SEQUENCE [LARGE SCALE GENOMIC DNA]</scope>
    <source>
        <strain evidence="1 2">ATCC MYA-4762</strain>
    </source>
</reference>
<dbReference type="InParanoid" id="A0A3N4LLG0"/>
<accession>A0A3N4LLG0</accession>
<evidence type="ECO:0000313" key="2">
    <source>
        <dbReference type="Proteomes" id="UP000267821"/>
    </source>
</evidence>
<dbReference type="EMBL" id="ML121553">
    <property type="protein sequence ID" value="RPB22192.1"/>
    <property type="molecule type" value="Genomic_DNA"/>
</dbReference>
<proteinExistence type="predicted"/>
<protein>
    <submittedName>
        <fullName evidence="1">Uncharacterized protein</fullName>
    </submittedName>
</protein>
<dbReference type="Proteomes" id="UP000267821">
    <property type="component" value="Unassembled WGS sequence"/>
</dbReference>
<evidence type="ECO:0000313" key="1">
    <source>
        <dbReference type="EMBL" id="RPB22192.1"/>
    </source>
</evidence>
<gene>
    <name evidence="1" type="ORF">L211DRAFT_850747</name>
</gene>
<organism evidence="1 2">
    <name type="scientific">Terfezia boudieri ATCC MYA-4762</name>
    <dbReference type="NCBI Taxonomy" id="1051890"/>
    <lineage>
        <taxon>Eukaryota</taxon>
        <taxon>Fungi</taxon>
        <taxon>Dikarya</taxon>
        <taxon>Ascomycota</taxon>
        <taxon>Pezizomycotina</taxon>
        <taxon>Pezizomycetes</taxon>
        <taxon>Pezizales</taxon>
        <taxon>Pezizaceae</taxon>
        <taxon>Terfezia</taxon>
    </lineage>
</organism>